<dbReference type="Proteomes" id="UP001079430">
    <property type="component" value="Unassembled WGS sequence"/>
</dbReference>
<dbReference type="EMBL" id="JAPVOI010000005">
    <property type="protein sequence ID" value="MCZ4093708.1"/>
    <property type="molecule type" value="Genomic_DNA"/>
</dbReference>
<dbReference type="Pfam" id="PF07508">
    <property type="entry name" value="Recombinase"/>
    <property type="match status" value="1"/>
</dbReference>
<reference evidence="3" key="1">
    <citation type="submission" date="2022-10" db="EMBL/GenBank/DDBJ databases">
        <title>Whole genome sequencing of three plant growth promoting bacteria isolated from Vachellia tortilis subsp. raddiana in Morocco.</title>
        <authorList>
            <person name="Hnini M."/>
            <person name="Zouagui R."/>
            <person name="Zouagui H."/>
            <person name="Chemao Elfihri M.-W."/>
            <person name="Ibrahimi A."/>
            <person name="Sbabou L."/>
            <person name="Aurag J."/>
        </authorList>
    </citation>
    <scope>NUCLEOTIDE SEQUENCE</scope>
    <source>
        <strain evidence="3">LMR678</strain>
    </source>
</reference>
<organism evidence="3 4">
    <name type="scientific">Sinorhizobium psoraleae</name>
    <dbReference type="NCBI Taxonomy" id="520838"/>
    <lineage>
        <taxon>Bacteria</taxon>
        <taxon>Pseudomonadati</taxon>
        <taxon>Pseudomonadota</taxon>
        <taxon>Alphaproteobacteria</taxon>
        <taxon>Hyphomicrobiales</taxon>
        <taxon>Rhizobiaceae</taxon>
        <taxon>Sinorhizobium/Ensifer group</taxon>
        <taxon>Sinorhizobium</taxon>
    </lineage>
</organism>
<dbReference type="CDD" id="cd00338">
    <property type="entry name" value="Ser_Recombinase"/>
    <property type="match status" value="1"/>
</dbReference>
<comment type="caution">
    <text evidence="3">The sequence shown here is derived from an EMBL/GenBank/DDBJ whole genome shotgun (WGS) entry which is preliminary data.</text>
</comment>
<dbReference type="InterPro" id="IPR011109">
    <property type="entry name" value="DNA_bind_recombinase_dom"/>
</dbReference>
<dbReference type="InterPro" id="IPR006119">
    <property type="entry name" value="Resolv_N"/>
</dbReference>
<evidence type="ECO:0000259" key="2">
    <source>
        <dbReference type="Pfam" id="PF07508"/>
    </source>
</evidence>
<proteinExistence type="predicted"/>
<dbReference type="Pfam" id="PF00239">
    <property type="entry name" value="Resolvase"/>
    <property type="match status" value="1"/>
</dbReference>
<feature type="domain" description="Resolvase/invertase-type recombinase catalytic" evidence="1">
    <location>
        <begin position="18"/>
        <end position="99"/>
    </location>
</feature>
<keyword evidence="4" id="KW-1185">Reference proteome</keyword>
<gene>
    <name evidence="3" type="ORF">O3W52_28475</name>
</gene>
<name>A0ABT4KP39_9HYPH</name>
<dbReference type="InterPro" id="IPR036162">
    <property type="entry name" value="Resolvase-like_N_sf"/>
</dbReference>
<protein>
    <submittedName>
        <fullName evidence="3">Recombinase family protein</fullName>
    </submittedName>
</protein>
<dbReference type="PANTHER" id="PTHR30461">
    <property type="entry name" value="DNA-INVERTASE FROM LAMBDOID PROPHAGE"/>
    <property type="match status" value="1"/>
</dbReference>
<sequence>MAASPAPVSTGWSLCLGKVGAVAARKVSRFARNSRDWRQLIEMCRVVDTVLIDHETVYAPRQGNDRLLLGLKGSLNEYELDLLRQRSLSTRYEKARRGKLVVAAPVGVVKVGDRLEKDPDRRVQKANHPRVRQGRRTRQARQALMWFLEHGLDLPAKRNNGDIVWRRPNYATIHRMIENPIYGGAYAYGKTRAAPGFGPSAVRTGIRRRTRENF</sequence>
<dbReference type="InterPro" id="IPR050639">
    <property type="entry name" value="SSR_resolvase"/>
</dbReference>
<accession>A0ABT4KP39</accession>
<dbReference type="Gene3D" id="3.40.50.1390">
    <property type="entry name" value="Resolvase, N-terminal catalytic domain"/>
    <property type="match status" value="1"/>
</dbReference>
<evidence type="ECO:0000313" key="3">
    <source>
        <dbReference type="EMBL" id="MCZ4093708.1"/>
    </source>
</evidence>
<feature type="domain" description="Recombinase" evidence="2">
    <location>
        <begin position="140"/>
        <end position="200"/>
    </location>
</feature>
<dbReference type="SUPFAM" id="SSF53041">
    <property type="entry name" value="Resolvase-like"/>
    <property type="match status" value="1"/>
</dbReference>
<evidence type="ECO:0000259" key="1">
    <source>
        <dbReference type="Pfam" id="PF00239"/>
    </source>
</evidence>
<evidence type="ECO:0000313" key="4">
    <source>
        <dbReference type="Proteomes" id="UP001079430"/>
    </source>
</evidence>
<dbReference type="PANTHER" id="PTHR30461:SF23">
    <property type="entry name" value="DNA RECOMBINASE-RELATED"/>
    <property type="match status" value="1"/>
</dbReference>